<dbReference type="GO" id="GO:0005737">
    <property type="term" value="C:cytoplasm"/>
    <property type="evidence" value="ECO:0007669"/>
    <property type="project" value="UniProtKB-SubCell"/>
</dbReference>
<comment type="caution">
    <text evidence="6">Lacks conserved residue(s) required for the propagation of feature annotation.</text>
</comment>
<evidence type="ECO:0000256" key="2">
    <source>
        <dbReference type="ARBA" id="ARBA00022763"/>
    </source>
</evidence>
<dbReference type="SUPFAM" id="SSF47781">
    <property type="entry name" value="RuvA domain 2-like"/>
    <property type="match status" value="1"/>
</dbReference>
<dbReference type="Pfam" id="PF14520">
    <property type="entry name" value="HHH_5"/>
    <property type="match status" value="1"/>
</dbReference>
<dbReference type="SMART" id="SM00278">
    <property type="entry name" value="HhH1"/>
    <property type="match status" value="2"/>
</dbReference>
<evidence type="ECO:0000256" key="5">
    <source>
        <dbReference type="ARBA" id="ARBA00023204"/>
    </source>
</evidence>
<dbReference type="InterPro" id="IPR013849">
    <property type="entry name" value="DNA_helicase_Holl-junc_RuvA_I"/>
</dbReference>
<name>A0A841H3C0_9BACT</name>
<dbReference type="GO" id="GO:0009379">
    <property type="term" value="C:Holliday junction helicase complex"/>
    <property type="evidence" value="ECO:0007669"/>
    <property type="project" value="InterPro"/>
</dbReference>
<dbReference type="GO" id="GO:0006281">
    <property type="term" value="P:DNA repair"/>
    <property type="evidence" value="ECO:0007669"/>
    <property type="project" value="UniProtKB-UniRule"/>
</dbReference>
<feature type="region of interest" description="Domain III" evidence="6">
    <location>
        <begin position="150"/>
        <end position="194"/>
    </location>
</feature>
<evidence type="ECO:0000313" key="8">
    <source>
        <dbReference type="EMBL" id="MBB6072416.1"/>
    </source>
</evidence>
<keyword evidence="2 6" id="KW-0227">DNA damage</keyword>
<sequence>MISRVRGELIVRDLERVEVMTAGGVAYEISIPTTVFERLPRLGEQVTLRTYHLVREDAALLFGFLEATEMTVFTRLLGINGVGPRLALAVLSALSAEQIVRSVRDRNAAALTSVSGVGKKTAERIVLELTGKLDDIAFAPSGVARVPGAEEALRALTALGVTTADADRAVRAVIQEKGQLGAAELIREALARLK</sequence>
<dbReference type="InterPro" id="IPR003583">
    <property type="entry name" value="Hlx-hairpin-Hlx_DNA-bd_motif"/>
</dbReference>
<dbReference type="GO" id="GO:0006310">
    <property type="term" value="P:DNA recombination"/>
    <property type="evidence" value="ECO:0007669"/>
    <property type="project" value="UniProtKB-UniRule"/>
</dbReference>
<dbReference type="RefSeq" id="WP_170038367.1">
    <property type="nucleotide sequence ID" value="NZ_JABDTL010000002.1"/>
</dbReference>
<dbReference type="Pfam" id="PF07499">
    <property type="entry name" value="RuvA_C"/>
    <property type="match status" value="1"/>
</dbReference>
<feature type="domain" description="Helix-hairpin-helix DNA-binding motif class 1" evidence="7">
    <location>
        <begin position="109"/>
        <end position="128"/>
    </location>
</feature>
<proteinExistence type="inferred from homology"/>
<dbReference type="Gene3D" id="1.10.150.20">
    <property type="entry name" value="5' to 3' exonuclease, C-terminal subdomain"/>
    <property type="match status" value="1"/>
</dbReference>
<evidence type="ECO:0000256" key="3">
    <source>
        <dbReference type="ARBA" id="ARBA00023125"/>
    </source>
</evidence>
<comment type="subunit">
    <text evidence="6">Homotetramer. Forms an RuvA(8)-RuvB(12)-Holliday junction (HJ) complex. HJ DNA is sandwiched between 2 RuvA tetramers; dsDNA enters through RuvA and exits via RuvB. An RuvB hexamer assembles on each DNA strand where it exits the tetramer. Each RuvB hexamer is contacted by two RuvA subunits (via domain III) on 2 adjacent RuvB subunits; this complex drives branch migration. In the full resolvosome a probable DNA-RuvA(4)-RuvB(12)-RuvC(2) complex forms which resolves the HJ.</text>
</comment>
<dbReference type="InterPro" id="IPR012340">
    <property type="entry name" value="NA-bd_OB-fold"/>
</dbReference>
<keyword evidence="5 6" id="KW-0234">DNA repair</keyword>
<evidence type="ECO:0000313" key="9">
    <source>
        <dbReference type="Proteomes" id="UP000582837"/>
    </source>
</evidence>
<dbReference type="InterPro" id="IPR036267">
    <property type="entry name" value="RuvA_C_sf"/>
</dbReference>
<dbReference type="HAMAP" id="MF_00031">
    <property type="entry name" value="DNA_HJ_migration_RuvA"/>
    <property type="match status" value="1"/>
</dbReference>
<dbReference type="Gene3D" id="2.40.50.140">
    <property type="entry name" value="Nucleic acid-binding proteins"/>
    <property type="match status" value="1"/>
</dbReference>
<dbReference type="NCBIfam" id="TIGR00084">
    <property type="entry name" value="ruvA"/>
    <property type="match status" value="1"/>
</dbReference>
<gene>
    <name evidence="6" type="primary">ruvA</name>
    <name evidence="8" type="ORF">HNQ61_004078</name>
</gene>
<keyword evidence="1 6" id="KW-0963">Cytoplasm</keyword>
<dbReference type="InterPro" id="IPR011114">
    <property type="entry name" value="RuvA_C"/>
</dbReference>
<dbReference type="InterPro" id="IPR000085">
    <property type="entry name" value="RuvA"/>
</dbReference>
<protein>
    <recommendedName>
        <fullName evidence="6">Holliday junction branch migration complex subunit RuvA</fullName>
    </recommendedName>
</protein>
<keyword evidence="9" id="KW-1185">Reference proteome</keyword>
<accession>A0A841H3C0</accession>
<keyword evidence="8" id="KW-0347">Helicase</keyword>
<keyword evidence="4 6" id="KW-0233">DNA recombination</keyword>
<evidence type="ECO:0000256" key="1">
    <source>
        <dbReference type="ARBA" id="ARBA00022490"/>
    </source>
</evidence>
<dbReference type="Gene3D" id="1.10.8.10">
    <property type="entry name" value="DNA helicase RuvA subunit, C-terminal domain"/>
    <property type="match status" value="1"/>
</dbReference>
<comment type="function">
    <text evidence="6">The RuvA-RuvB-RuvC complex processes Holliday junction (HJ) DNA during genetic recombination and DNA repair, while the RuvA-RuvB complex plays an important role in the rescue of blocked DNA replication forks via replication fork reversal (RFR). RuvA specifically binds to HJ cruciform DNA, conferring on it an open structure. The RuvB hexamer acts as an ATP-dependent pump, pulling dsDNA into and through the RuvAB complex. HJ branch migration allows RuvC to scan DNA until it finds its consensus sequence, where it cleaves and resolves the cruciform DNA.</text>
</comment>
<dbReference type="EMBL" id="JACHIA010000015">
    <property type="protein sequence ID" value="MBB6072416.1"/>
    <property type="molecule type" value="Genomic_DNA"/>
</dbReference>
<evidence type="ECO:0000259" key="7">
    <source>
        <dbReference type="SMART" id="SM00278"/>
    </source>
</evidence>
<dbReference type="Pfam" id="PF01330">
    <property type="entry name" value="RuvA_N"/>
    <property type="match status" value="1"/>
</dbReference>
<keyword evidence="8" id="KW-0378">Hydrolase</keyword>
<dbReference type="SUPFAM" id="SSF50249">
    <property type="entry name" value="Nucleic acid-binding proteins"/>
    <property type="match status" value="1"/>
</dbReference>
<dbReference type="GO" id="GO:0048476">
    <property type="term" value="C:Holliday junction resolvase complex"/>
    <property type="evidence" value="ECO:0007669"/>
    <property type="project" value="UniProtKB-UniRule"/>
</dbReference>
<dbReference type="GO" id="GO:0005524">
    <property type="term" value="F:ATP binding"/>
    <property type="evidence" value="ECO:0007669"/>
    <property type="project" value="InterPro"/>
</dbReference>
<dbReference type="AlphaFoldDB" id="A0A841H3C0"/>
<reference evidence="8 9" key="1">
    <citation type="submission" date="2020-08" db="EMBL/GenBank/DDBJ databases">
        <title>Genomic Encyclopedia of Type Strains, Phase IV (KMG-IV): sequencing the most valuable type-strain genomes for metagenomic binning, comparative biology and taxonomic classification.</title>
        <authorList>
            <person name="Goeker M."/>
        </authorList>
    </citation>
    <scope>NUCLEOTIDE SEQUENCE [LARGE SCALE GENOMIC DNA]</scope>
    <source>
        <strain evidence="8 9">DSM 29007</strain>
    </source>
</reference>
<comment type="domain">
    <text evidence="6">Has three domains with a flexible linker between the domains II and III and assumes an 'L' shape. Domain III is highly mobile and contacts RuvB.</text>
</comment>
<dbReference type="InterPro" id="IPR010994">
    <property type="entry name" value="RuvA_2-like"/>
</dbReference>
<dbReference type="SUPFAM" id="SSF46929">
    <property type="entry name" value="DNA helicase RuvA subunit, C-terminal domain"/>
    <property type="match status" value="1"/>
</dbReference>
<dbReference type="GO" id="GO:0000400">
    <property type="term" value="F:four-way junction DNA binding"/>
    <property type="evidence" value="ECO:0007669"/>
    <property type="project" value="UniProtKB-UniRule"/>
</dbReference>
<evidence type="ECO:0000256" key="4">
    <source>
        <dbReference type="ARBA" id="ARBA00023172"/>
    </source>
</evidence>
<dbReference type="GO" id="GO:0016787">
    <property type="term" value="F:hydrolase activity"/>
    <property type="evidence" value="ECO:0007669"/>
    <property type="project" value="UniProtKB-KW"/>
</dbReference>
<comment type="similarity">
    <text evidence="6">Belongs to the RuvA family.</text>
</comment>
<dbReference type="GO" id="GO:0009378">
    <property type="term" value="F:four-way junction helicase activity"/>
    <property type="evidence" value="ECO:0007669"/>
    <property type="project" value="InterPro"/>
</dbReference>
<keyword evidence="8" id="KW-0067">ATP-binding</keyword>
<dbReference type="CDD" id="cd14332">
    <property type="entry name" value="UBA_RuvA_C"/>
    <property type="match status" value="1"/>
</dbReference>
<comment type="caution">
    <text evidence="8">The sequence shown here is derived from an EMBL/GenBank/DDBJ whole genome shotgun (WGS) entry which is preliminary data.</text>
</comment>
<keyword evidence="8" id="KW-0547">Nucleotide-binding</keyword>
<organism evidence="8 9">
    <name type="scientific">Longimicrobium terrae</name>
    <dbReference type="NCBI Taxonomy" id="1639882"/>
    <lineage>
        <taxon>Bacteria</taxon>
        <taxon>Pseudomonadati</taxon>
        <taxon>Gemmatimonadota</taxon>
        <taxon>Longimicrobiia</taxon>
        <taxon>Longimicrobiales</taxon>
        <taxon>Longimicrobiaceae</taxon>
        <taxon>Longimicrobium</taxon>
    </lineage>
</organism>
<evidence type="ECO:0000256" key="6">
    <source>
        <dbReference type="HAMAP-Rule" id="MF_00031"/>
    </source>
</evidence>
<feature type="domain" description="Helix-hairpin-helix DNA-binding motif class 1" evidence="7">
    <location>
        <begin position="74"/>
        <end position="93"/>
    </location>
</feature>
<dbReference type="Proteomes" id="UP000582837">
    <property type="component" value="Unassembled WGS sequence"/>
</dbReference>
<comment type="subcellular location">
    <subcellularLocation>
        <location evidence="6">Cytoplasm</location>
    </subcellularLocation>
</comment>
<keyword evidence="3 6" id="KW-0238">DNA-binding</keyword>